<dbReference type="OrthoDB" id="9768837at2"/>
<sequence>MNSMLTVIRFTLLNRLKTKSFKITTLIFVLLISAVVNLPAIIQQFSKEDGKEAVKIGVMANGTDIQQKLTEYFAAAKVGASTIEIVPLESKGGAEADATLIREKLKNKDVKGVLTAKPAGAGEFPQLLYQTGASGFSMNPGTDETAGLLKAALQTIKTNSAITQAGIEPAVLAKIQEPVNLTTETVALKEAETPAKSKEELGIAFILVYALLFLLYMSVIGYGSMVSTEITAEKSSRVMEILISSGSPLKQMFGKIIGICLMGLLQNVVFGVVVAVNLMLPWNGAALQSMDLDLSLIPYGLLGYFLLFYLGGFFIYATIFAAIGSLVSRSEEVQQAVMPVTLLIIIAFMTAMFGLQNPEAPFVIAMSYVPFFSPLIMFLRIGLGSPAWWEIVISIAIMLGSIFVLGWLSAKIYRTGVLMYGKRPSWKELRKAMKAFQA</sequence>
<feature type="transmembrane region" description="Helical" evidence="5">
    <location>
        <begin position="336"/>
        <end position="355"/>
    </location>
</feature>
<reference evidence="7 10" key="2">
    <citation type="submission" date="2022-05" db="EMBL/GenBank/DDBJ databases">
        <title>Genome Sequencing of Bee-Associated Microbes.</title>
        <authorList>
            <person name="Dunlap C."/>
        </authorList>
    </citation>
    <scope>NUCLEOTIDE SEQUENCE [LARGE SCALE GENOMIC DNA]</scope>
    <source>
        <strain evidence="7 10">NRRL B-23120</strain>
    </source>
</reference>
<reference evidence="8 9" key="1">
    <citation type="submission" date="2018-01" db="EMBL/GenBank/DDBJ databases">
        <title>The whole genome sequencing and assembly of Paenibacillus chitinolyticus KCCM 41400 strain.</title>
        <authorList>
            <person name="Kim J.-Y."/>
            <person name="Park M.-K."/>
            <person name="Lee Y.-J."/>
            <person name="Yi H."/>
            <person name="Bahn Y.-S."/>
            <person name="Kim J.F."/>
            <person name="Lee D.-W."/>
        </authorList>
    </citation>
    <scope>NUCLEOTIDE SEQUENCE [LARGE SCALE GENOMIC DNA]</scope>
    <source>
        <strain evidence="8 9">KCCM 41400</strain>
    </source>
</reference>
<evidence type="ECO:0000313" key="10">
    <source>
        <dbReference type="Proteomes" id="UP001527202"/>
    </source>
</evidence>
<evidence type="ECO:0000256" key="5">
    <source>
        <dbReference type="SAM" id="Phobius"/>
    </source>
</evidence>
<dbReference type="InterPro" id="IPR013525">
    <property type="entry name" value="ABC2_TM"/>
</dbReference>
<dbReference type="EMBL" id="CP026520">
    <property type="protein sequence ID" value="QAV21351.1"/>
    <property type="molecule type" value="Genomic_DNA"/>
</dbReference>
<evidence type="ECO:0000256" key="4">
    <source>
        <dbReference type="ARBA" id="ARBA00023136"/>
    </source>
</evidence>
<comment type="subcellular location">
    <subcellularLocation>
        <location evidence="1">Membrane</location>
        <topology evidence="1">Multi-pass membrane protein</topology>
    </subcellularLocation>
</comment>
<evidence type="ECO:0000256" key="3">
    <source>
        <dbReference type="ARBA" id="ARBA00022989"/>
    </source>
</evidence>
<dbReference type="Pfam" id="PF12698">
    <property type="entry name" value="ABC2_membrane_3"/>
    <property type="match status" value="1"/>
</dbReference>
<gene>
    <name evidence="7" type="ORF">M5X16_29410</name>
    <name evidence="8" type="ORF">PC41400_28255</name>
</gene>
<feature type="transmembrane region" description="Helical" evidence="5">
    <location>
        <begin position="387"/>
        <end position="410"/>
    </location>
</feature>
<feature type="domain" description="ABC-2 type transporter transmembrane" evidence="6">
    <location>
        <begin position="19"/>
        <end position="410"/>
    </location>
</feature>
<accession>A0A410X428</accession>
<dbReference type="Proteomes" id="UP001527202">
    <property type="component" value="Unassembled WGS sequence"/>
</dbReference>
<evidence type="ECO:0000313" key="7">
    <source>
        <dbReference type="EMBL" id="MCY9599871.1"/>
    </source>
</evidence>
<proteinExistence type="predicted"/>
<feature type="transmembrane region" description="Helical" evidence="5">
    <location>
        <begin position="301"/>
        <end position="324"/>
    </location>
</feature>
<organism evidence="8 9">
    <name type="scientific">Paenibacillus chitinolyticus</name>
    <dbReference type="NCBI Taxonomy" id="79263"/>
    <lineage>
        <taxon>Bacteria</taxon>
        <taxon>Bacillati</taxon>
        <taxon>Bacillota</taxon>
        <taxon>Bacilli</taxon>
        <taxon>Bacillales</taxon>
        <taxon>Paenibacillaceae</taxon>
        <taxon>Paenibacillus</taxon>
    </lineage>
</organism>
<feature type="transmembrane region" description="Helical" evidence="5">
    <location>
        <begin position="20"/>
        <end position="42"/>
    </location>
</feature>
<evidence type="ECO:0000313" key="9">
    <source>
        <dbReference type="Proteomes" id="UP000288943"/>
    </source>
</evidence>
<evidence type="ECO:0000256" key="2">
    <source>
        <dbReference type="ARBA" id="ARBA00022692"/>
    </source>
</evidence>
<keyword evidence="4 5" id="KW-0472">Membrane</keyword>
<dbReference type="RefSeq" id="WP_042235092.1">
    <property type="nucleotide sequence ID" value="NZ_CP026520.1"/>
</dbReference>
<protein>
    <submittedName>
        <fullName evidence="8">ABC transporter permease</fullName>
    </submittedName>
</protein>
<dbReference type="KEGG" id="pchi:PC41400_28255"/>
<dbReference type="AlphaFoldDB" id="A0A410X428"/>
<dbReference type="EMBL" id="JAMDMJ010000058">
    <property type="protein sequence ID" value="MCY9599871.1"/>
    <property type="molecule type" value="Genomic_DNA"/>
</dbReference>
<keyword evidence="2 5" id="KW-0812">Transmembrane</keyword>
<feature type="transmembrane region" description="Helical" evidence="5">
    <location>
        <begin position="256"/>
        <end position="280"/>
    </location>
</feature>
<dbReference type="GeneID" id="95378686"/>
<keyword evidence="10" id="KW-1185">Reference proteome</keyword>
<feature type="transmembrane region" description="Helical" evidence="5">
    <location>
        <begin position="201"/>
        <end position="222"/>
    </location>
</feature>
<evidence type="ECO:0000256" key="1">
    <source>
        <dbReference type="ARBA" id="ARBA00004141"/>
    </source>
</evidence>
<name>A0A410X428_9BACL</name>
<dbReference type="GO" id="GO:0140359">
    <property type="term" value="F:ABC-type transporter activity"/>
    <property type="evidence" value="ECO:0007669"/>
    <property type="project" value="InterPro"/>
</dbReference>
<feature type="transmembrane region" description="Helical" evidence="5">
    <location>
        <begin position="362"/>
        <end position="381"/>
    </location>
</feature>
<keyword evidence="3 5" id="KW-1133">Transmembrane helix</keyword>
<dbReference type="Proteomes" id="UP000288943">
    <property type="component" value="Chromosome"/>
</dbReference>
<evidence type="ECO:0000259" key="6">
    <source>
        <dbReference type="Pfam" id="PF12698"/>
    </source>
</evidence>
<evidence type="ECO:0000313" key="8">
    <source>
        <dbReference type="EMBL" id="QAV21351.1"/>
    </source>
</evidence>
<dbReference type="GO" id="GO:0016020">
    <property type="term" value="C:membrane"/>
    <property type="evidence" value="ECO:0007669"/>
    <property type="project" value="UniProtKB-SubCell"/>
</dbReference>